<keyword evidence="2" id="KW-1185">Reference proteome</keyword>
<dbReference type="AlphaFoldDB" id="A0A327NJ35"/>
<sequence>MKLKSIVDQLQHEAKVMQGEATKDSIYVSHTTFPDELAAGEAFVTSVSRLMHVNGWSALSSISADFALYNSVGRAKPEGPVEVGDFIQIVLPGPTPENWVRVIHTAFDKNHAEFTVQPSPDPMDNKPNQIEHFFNDQARSTFRVEIGGCTIQAFQIGQHEGINNQQPQAGERALINTLIAETGWLFYQKIQWQLLTDYIVHL</sequence>
<reference evidence="1 2" key="1">
    <citation type="submission" date="2018-06" db="EMBL/GenBank/DDBJ databases">
        <title>Spirosoma sp. HMF3257 Genome sequencing and assembly.</title>
        <authorList>
            <person name="Kang H."/>
            <person name="Cha I."/>
            <person name="Kim H."/>
            <person name="Kang J."/>
            <person name="Joh K."/>
        </authorList>
    </citation>
    <scope>NUCLEOTIDE SEQUENCE [LARGE SCALE GENOMIC DNA]</scope>
    <source>
        <strain evidence="1 2">HMF3257</strain>
    </source>
</reference>
<evidence type="ECO:0000313" key="2">
    <source>
        <dbReference type="Proteomes" id="UP000249016"/>
    </source>
</evidence>
<dbReference type="Proteomes" id="UP000249016">
    <property type="component" value="Unassembled WGS sequence"/>
</dbReference>
<dbReference type="RefSeq" id="WP_111342514.1">
    <property type="nucleotide sequence ID" value="NZ_QLII01000001.1"/>
</dbReference>
<comment type="caution">
    <text evidence="1">The sequence shown here is derived from an EMBL/GenBank/DDBJ whole genome shotgun (WGS) entry which is preliminary data.</text>
</comment>
<proteinExistence type="predicted"/>
<organism evidence="1 2">
    <name type="scientific">Spirosoma telluris</name>
    <dbReference type="NCBI Taxonomy" id="2183553"/>
    <lineage>
        <taxon>Bacteria</taxon>
        <taxon>Pseudomonadati</taxon>
        <taxon>Bacteroidota</taxon>
        <taxon>Cytophagia</taxon>
        <taxon>Cytophagales</taxon>
        <taxon>Cytophagaceae</taxon>
        <taxon>Spirosoma</taxon>
    </lineage>
</organism>
<name>A0A327NJ35_9BACT</name>
<accession>A0A327NJ35</accession>
<gene>
    <name evidence="1" type="ORF">HMF3257_12455</name>
</gene>
<dbReference type="EMBL" id="QLII01000001">
    <property type="protein sequence ID" value="RAI74845.1"/>
    <property type="molecule type" value="Genomic_DNA"/>
</dbReference>
<dbReference type="OrthoDB" id="947646at2"/>
<protein>
    <submittedName>
        <fullName evidence="1">Uncharacterized protein</fullName>
    </submittedName>
</protein>
<evidence type="ECO:0000313" key="1">
    <source>
        <dbReference type="EMBL" id="RAI74845.1"/>
    </source>
</evidence>